<dbReference type="Pfam" id="PF00392">
    <property type="entry name" value="GntR"/>
    <property type="match status" value="1"/>
</dbReference>
<dbReference type="Proteomes" id="UP000746595">
    <property type="component" value="Unassembled WGS sequence"/>
</dbReference>
<organism evidence="5 6">
    <name type="scientific">Paeniglutamicibacter terrestris</name>
    <dbReference type="NCBI Taxonomy" id="2723403"/>
    <lineage>
        <taxon>Bacteria</taxon>
        <taxon>Bacillati</taxon>
        <taxon>Actinomycetota</taxon>
        <taxon>Actinomycetes</taxon>
        <taxon>Micrococcales</taxon>
        <taxon>Micrococcaceae</taxon>
        <taxon>Paeniglutamicibacter</taxon>
    </lineage>
</organism>
<dbReference type="RefSeq" id="WP_168150692.1">
    <property type="nucleotide sequence ID" value="NZ_JAAWVT010000001.1"/>
</dbReference>
<dbReference type="CDD" id="cd07377">
    <property type="entry name" value="WHTH_GntR"/>
    <property type="match status" value="1"/>
</dbReference>
<evidence type="ECO:0000256" key="3">
    <source>
        <dbReference type="ARBA" id="ARBA00023163"/>
    </source>
</evidence>
<keyword evidence="2" id="KW-0238">DNA-binding</keyword>
<evidence type="ECO:0000256" key="2">
    <source>
        <dbReference type="ARBA" id="ARBA00023125"/>
    </source>
</evidence>
<evidence type="ECO:0000256" key="1">
    <source>
        <dbReference type="ARBA" id="ARBA00023015"/>
    </source>
</evidence>
<dbReference type="InterPro" id="IPR008920">
    <property type="entry name" value="TF_FadR/GntR_C"/>
</dbReference>
<gene>
    <name evidence="5" type="ORF">HED64_03555</name>
</gene>
<keyword evidence="6" id="KW-1185">Reference proteome</keyword>
<evidence type="ECO:0000313" key="5">
    <source>
        <dbReference type="EMBL" id="NKG19787.1"/>
    </source>
</evidence>
<dbReference type="SMART" id="SM00345">
    <property type="entry name" value="HTH_GNTR"/>
    <property type="match status" value="1"/>
</dbReference>
<name>A0ABX1G2U4_9MICC</name>
<proteinExistence type="predicted"/>
<dbReference type="PANTHER" id="PTHR43537">
    <property type="entry name" value="TRANSCRIPTIONAL REGULATOR, GNTR FAMILY"/>
    <property type="match status" value="1"/>
</dbReference>
<sequence length="225" mass="25086">MAKASTLSIEGIRRTILRGEWSPGERLQPITLATRFETSTTVIRESLTRLAGEGLVMIRPNRGFFVTELDLRELADITELRCVTEALAARLSIERGTLAWEADLIAAHHTLAQTARRRPEDPDHVNDEWSKAHREFHLKLLEACDCAPMVRLSSNLADSTELYRRWAAPSSAAGGRNVEREHELLLEAALNRNADDLAQLLREHYEATVKVVIEAGLVDAATTSV</sequence>
<dbReference type="Pfam" id="PF07729">
    <property type="entry name" value="FCD"/>
    <property type="match status" value="1"/>
</dbReference>
<dbReference type="SUPFAM" id="SSF48008">
    <property type="entry name" value="GntR ligand-binding domain-like"/>
    <property type="match status" value="1"/>
</dbReference>
<dbReference type="InterPro" id="IPR011711">
    <property type="entry name" value="GntR_C"/>
</dbReference>
<accession>A0ABX1G2U4</accession>
<keyword evidence="3" id="KW-0804">Transcription</keyword>
<dbReference type="EMBL" id="JAAWVT010000001">
    <property type="protein sequence ID" value="NKG19787.1"/>
    <property type="molecule type" value="Genomic_DNA"/>
</dbReference>
<keyword evidence="1" id="KW-0805">Transcription regulation</keyword>
<dbReference type="PROSITE" id="PS50949">
    <property type="entry name" value="HTH_GNTR"/>
    <property type="match status" value="1"/>
</dbReference>
<protein>
    <submittedName>
        <fullName evidence="5">GntR family transcriptional regulator</fullName>
    </submittedName>
</protein>
<evidence type="ECO:0000313" key="6">
    <source>
        <dbReference type="Proteomes" id="UP000746595"/>
    </source>
</evidence>
<evidence type="ECO:0000259" key="4">
    <source>
        <dbReference type="PROSITE" id="PS50949"/>
    </source>
</evidence>
<dbReference type="InterPro" id="IPR036388">
    <property type="entry name" value="WH-like_DNA-bd_sf"/>
</dbReference>
<dbReference type="SUPFAM" id="SSF46785">
    <property type="entry name" value="Winged helix' DNA-binding domain"/>
    <property type="match status" value="1"/>
</dbReference>
<dbReference type="PANTHER" id="PTHR43537:SF5">
    <property type="entry name" value="UXU OPERON TRANSCRIPTIONAL REGULATOR"/>
    <property type="match status" value="1"/>
</dbReference>
<dbReference type="SMART" id="SM00895">
    <property type="entry name" value="FCD"/>
    <property type="match status" value="1"/>
</dbReference>
<comment type="caution">
    <text evidence="5">The sequence shown here is derived from an EMBL/GenBank/DDBJ whole genome shotgun (WGS) entry which is preliminary data.</text>
</comment>
<dbReference type="Gene3D" id="1.10.10.10">
    <property type="entry name" value="Winged helix-like DNA-binding domain superfamily/Winged helix DNA-binding domain"/>
    <property type="match status" value="1"/>
</dbReference>
<dbReference type="InterPro" id="IPR036390">
    <property type="entry name" value="WH_DNA-bd_sf"/>
</dbReference>
<dbReference type="Gene3D" id="1.20.120.530">
    <property type="entry name" value="GntR ligand-binding domain-like"/>
    <property type="match status" value="1"/>
</dbReference>
<reference evidence="5 6" key="1">
    <citation type="submission" date="2020-04" db="EMBL/GenBank/DDBJ databases">
        <title>Paeniglutamicibacter sp. ANT13_2, a novel actinomycete isolated from sediment in Antarctica.</title>
        <authorList>
            <person name="Sakdapetsiri C."/>
            <person name="Pinyakong O."/>
        </authorList>
    </citation>
    <scope>NUCLEOTIDE SEQUENCE [LARGE SCALE GENOMIC DNA]</scope>
    <source>
        <strain evidence="5 6">ANT13_2</strain>
    </source>
</reference>
<dbReference type="InterPro" id="IPR000524">
    <property type="entry name" value="Tscrpt_reg_HTH_GntR"/>
</dbReference>
<feature type="domain" description="HTH gntR-type" evidence="4">
    <location>
        <begin position="2"/>
        <end position="69"/>
    </location>
</feature>